<keyword evidence="1" id="KW-0732">Signal</keyword>
<evidence type="ECO:0000256" key="1">
    <source>
        <dbReference type="SAM" id="SignalP"/>
    </source>
</evidence>
<evidence type="ECO:0008006" key="4">
    <source>
        <dbReference type="Google" id="ProtNLM"/>
    </source>
</evidence>
<protein>
    <recommendedName>
        <fullName evidence="4">Lipoprotein</fullName>
    </recommendedName>
</protein>
<feature type="signal peptide" evidence="1">
    <location>
        <begin position="1"/>
        <end position="19"/>
    </location>
</feature>
<dbReference type="EMBL" id="OMOR01000001">
    <property type="protein sequence ID" value="SPH21106.1"/>
    <property type="molecule type" value="Genomic_DNA"/>
</dbReference>
<organism evidence="2 3">
    <name type="scientific">Ascidiaceihabitans donghaensis</name>
    <dbReference type="NCBI Taxonomy" id="1510460"/>
    <lineage>
        <taxon>Bacteria</taxon>
        <taxon>Pseudomonadati</taxon>
        <taxon>Pseudomonadota</taxon>
        <taxon>Alphaproteobacteria</taxon>
        <taxon>Rhodobacterales</taxon>
        <taxon>Paracoccaceae</taxon>
        <taxon>Ascidiaceihabitans</taxon>
    </lineage>
</organism>
<evidence type="ECO:0000313" key="2">
    <source>
        <dbReference type="EMBL" id="SPH21106.1"/>
    </source>
</evidence>
<reference evidence="2 3" key="1">
    <citation type="submission" date="2018-03" db="EMBL/GenBank/DDBJ databases">
        <authorList>
            <person name="Keele B.F."/>
        </authorList>
    </citation>
    <scope>NUCLEOTIDE SEQUENCE [LARGE SCALE GENOMIC DNA]</scope>
    <source>
        <strain evidence="2 3">CECT 8599</strain>
    </source>
</reference>
<dbReference type="RefSeq" id="WP_108828225.1">
    <property type="nucleotide sequence ID" value="NZ_OMOR01000001.1"/>
</dbReference>
<dbReference type="AlphaFoldDB" id="A0A2R8BDF9"/>
<dbReference type="OrthoDB" id="7773807at2"/>
<dbReference type="PROSITE" id="PS51257">
    <property type="entry name" value="PROKAR_LIPOPROTEIN"/>
    <property type="match status" value="1"/>
</dbReference>
<gene>
    <name evidence="2" type="ORF">ASD8599_01851</name>
</gene>
<feature type="chain" id="PRO_5015352670" description="Lipoprotein" evidence="1">
    <location>
        <begin position="20"/>
        <end position="174"/>
    </location>
</feature>
<evidence type="ECO:0000313" key="3">
    <source>
        <dbReference type="Proteomes" id="UP000244880"/>
    </source>
</evidence>
<keyword evidence="3" id="KW-1185">Reference proteome</keyword>
<name>A0A2R8BDF9_9RHOB</name>
<sequence>MRIVTSALLISLMSVTACGAIRESRVNPWNWGNSTSEPVEQKEAKVVNPLIPQKAGLFSNLRRRDAEYLGEPIDQVTGLVIERVSGGALIRATGITATQGAYQVQLTPENEEEEAVDGVLTYRFEARSPETPTAVGTQRTRTVVAARQLSNKQLSEVRTIRVIAARNVRTTRRR</sequence>
<accession>A0A2R8BDF9</accession>
<dbReference type="Proteomes" id="UP000244880">
    <property type="component" value="Unassembled WGS sequence"/>
</dbReference>
<proteinExistence type="predicted"/>